<dbReference type="EMBL" id="JBBKZS010000009">
    <property type="protein sequence ID" value="MEJ8857182.1"/>
    <property type="molecule type" value="Genomic_DNA"/>
</dbReference>
<reference evidence="1 2" key="1">
    <citation type="submission" date="2024-03" db="EMBL/GenBank/DDBJ databases">
        <title>Novel species of the genus Variovorax.</title>
        <authorList>
            <person name="Liu Q."/>
            <person name="Xin Y.-H."/>
        </authorList>
    </citation>
    <scope>NUCLEOTIDE SEQUENCE [LARGE SCALE GENOMIC DNA]</scope>
    <source>
        <strain evidence="1 2">KACC 18901</strain>
    </source>
</reference>
<sequence>MRTPNTSPRFFNPLMLWTDVALKTGEMLVSSGSVIQMRTSRMAMHGLQPSPADMREIHLMSEEKLAAATESGTAIVNQLHTTSYALVNRAVQQWFESHGALWSLATSFTPAQLLTRSQALLDASTRLVHTWSQLSSASARIAQRALKPIHAKATSNARRLALPAPAAA</sequence>
<evidence type="ECO:0000313" key="1">
    <source>
        <dbReference type="EMBL" id="MEJ8857182.1"/>
    </source>
</evidence>
<protein>
    <submittedName>
        <fullName evidence="1">Polyhydroxyalkanoate granule-associated phasin</fullName>
    </submittedName>
</protein>
<accession>A0ABU8XEV2</accession>
<proteinExistence type="predicted"/>
<dbReference type="InterPro" id="IPR053785">
    <property type="entry name" value="PhaP6-like"/>
</dbReference>
<dbReference type="NCBIfam" id="NF045536">
    <property type="entry name" value="phasin_PhaP6"/>
    <property type="match status" value="1"/>
</dbReference>
<name>A0ABU8XEV2_9BURK</name>
<dbReference type="Proteomes" id="UP001367030">
    <property type="component" value="Unassembled WGS sequence"/>
</dbReference>
<gene>
    <name evidence="1" type="ORF">WKW79_21575</name>
</gene>
<keyword evidence="2" id="KW-1185">Reference proteome</keyword>
<dbReference type="RefSeq" id="WP_340337252.1">
    <property type="nucleotide sequence ID" value="NZ_JBBKZS010000009.1"/>
</dbReference>
<comment type="caution">
    <text evidence="1">The sequence shown here is derived from an EMBL/GenBank/DDBJ whole genome shotgun (WGS) entry which is preliminary data.</text>
</comment>
<evidence type="ECO:0000313" key="2">
    <source>
        <dbReference type="Proteomes" id="UP001367030"/>
    </source>
</evidence>
<organism evidence="1 2">
    <name type="scientific">Variovorax robiniae</name>
    <dbReference type="NCBI Taxonomy" id="1836199"/>
    <lineage>
        <taxon>Bacteria</taxon>
        <taxon>Pseudomonadati</taxon>
        <taxon>Pseudomonadota</taxon>
        <taxon>Betaproteobacteria</taxon>
        <taxon>Burkholderiales</taxon>
        <taxon>Comamonadaceae</taxon>
        <taxon>Variovorax</taxon>
    </lineage>
</organism>